<proteinExistence type="predicted"/>
<protein>
    <submittedName>
        <fullName evidence="2">Uncharacterized protein</fullName>
    </submittedName>
</protein>
<feature type="region of interest" description="Disordered" evidence="1">
    <location>
        <begin position="51"/>
        <end position="78"/>
    </location>
</feature>
<organism evidence="2 3">
    <name type="scientific">Ensete ventricosum</name>
    <name type="common">Abyssinian banana</name>
    <name type="synonym">Musa ensete</name>
    <dbReference type="NCBI Taxonomy" id="4639"/>
    <lineage>
        <taxon>Eukaryota</taxon>
        <taxon>Viridiplantae</taxon>
        <taxon>Streptophyta</taxon>
        <taxon>Embryophyta</taxon>
        <taxon>Tracheophyta</taxon>
        <taxon>Spermatophyta</taxon>
        <taxon>Magnoliopsida</taxon>
        <taxon>Liliopsida</taxon>
        <taxon>Zingiberales</taxon>
        <taxon>Musaceae</taxon>
        <taxon>Ensete</taxon>
    </lineage>
</organism>
<dbReference type="AlphaFoldDB" id="A0A426XUV2"/>
<name>A0A426XUV2_ENSVE</name>
<dbReference type="EMBL" id="AMZH03017285">
    <property type="protein sequence ID" value="RRT43234.1"/>
    <property type="molecule type" value="Genomic_DNA"/>
</dbReference>
<comment type="caution">
    <text evidence="2">The sequence shown here is derived from an EMBL/GenBank/DDBJ whole genome shotgun (WGS) entry which is preliminary data.</text>
</comment>
<accession>A0A426XUV2</accession>
<reference evidence="2 3" key="1">
    <citation type="journal article" date="2014" name="Agronomy (Basel)">
        <title>A Draft Genome Sequence for Ensete ventricosum, the Drought-Tolerant Tree Against Hunger.</title>
        <authorList>
            <person name="Harrison J."/>
            <person name="Moore K.A."/>
            <person name="Paszkiewicz K."/>
            <person name="Jones T."/>
            <person name="Grant M."/>
            <person name="Ambacheew D."/>
            <person name="Muzemil S."/>
            <person name="Studholme D.J."/>
        </authorList>
    </citation>
    <scope>NUCLEOTIDE SEQUENCE [LARGE SCALE GENOMIC DNA]</scope>
</reference>
<evidence type="ECO:0000313" key="2">
    <source>
        <dbReference type="EMBL" id="RRT43234.1"/>
    </source>
</evidence>
<evidence type="ECO:0000313" key="3">
    <source>
        <dbReference type="Proteomes" id="UP000287651"/>
    </source>
</evidence>
<feature type="compositionally biased region" description="Polar residues" evidence="1">
    <location>
        <begin position="57"/>
        <end position="66"/>
    </location>
</feature>
<gene>
    <name evidence="2" type="ORF">B296_00036338</name>
</gene>
<evidence type="ECO:0000256" key="1">
    <source>
        <dbReference type="SAM" id="MobiDB-lite"/>
    </source>
</evidence>
<sequence length="92" mass="9849">MQEITVIAKNKGAKTAHLRLPTLYSQVVGFRTAPLSPLSSALLSSFSSVPHGVGAGSTPQRGGSRTRTQKWVPKGNTNVRVPRQPICVTVRI</sequence>
<dbReference type="Proteomes" id="UP000287651">
    <property type="component" value="Unassembled WGS sequence"/>
</dbReference>